<protein>
    <recommendedName>
        <fullName evidence="4 7">Flagellar hook-associated protein 1</fullName>
        <shortName evidence="7">HAP1</shortName>
    </recommendedName>
</protein>
<dbReference type="EMBL" id="CP002444">
    <property type="protein sequence ID" value="ADU97348.1"/>
    <property type="molecule type" value="Genomic_DNA"/>
</dbReference>
<dbReference type="InterPro" id="IPR010930">
    <property type="entry name" value="Flg_bb/hook_C_dom"/>
</dbReference>
<dbReference type="HOGENOM" id="CLU_012762_1_0_0"/>
<dbReference type="Pfam" id="PF06429">
    <property type="entry name" value="Flg_bbr_C"/>
    <property type="match status" value="1"/>
</dbReference>
<dbReference type="NCBIfam" id="TIGR02492">
    <property type="entry name" value="flgK_ends"/>
    <property type="match status" value="1"/>
</dbReference>
<organism evidence="10 11">
    <name type="scientific">Thermovibrio ammonificans (strain DSM 15698 / JCM 12110 / HB-1)</name>
    <dbReference type="NCBI Taxonomy" id="648996"/>
    <lineage>
        <taxon>Bacteria</taxon>
        <taxon>Pseudomonadati</taxon>
        <taxon>Aquificota</taxon>
        <taxon>Aquificia</taxon>
        <taxon>Desulfurobacteriales</taxon>
        <taxon>Desulfurobacteriaceae</taxon>
        <taxon>Thermovibrio</taxon>
    </lineage>
</organism>
<gene>
    <name evidence="7" type="primary">flgK</name>
    <name evidence="10" type="ordered locus">Theam_1385</name>
</gene>
<evidence type="ECO:0000313" key="11">
    <source>
        <dbReference type="Proteomes" id="UP000006362"/>
    </source>
</evidence>
<evidence type="ECO:0000256" key="7">
    <source>
        <dbReference type="RuleBase" id="RU362065"/>
    </source>
</evidence>
<sequence length="449" mass="48886">MALFGALSLASQALLSQQIAVNTTNRNLSNVNTDGYSREEPVFADIPGGGVTVATLRRVFSSVLFKRFISENQNNAYLKAKSEVLSQVESLFNDQMGSGLSQAINDFFSVMNDVAVNPADLAARQELLSKAQVLVGRIRDSYSALQEIKSTYSKQVAESVSNLNQLLEKLADINRNIPLFADSPDRLNQYLDERDRTIKEISSIIDAKVQFNSDGTVNLYTAKGFALVLGDRTFKVTVKNTDSGVKVLADGRDITSDLSGGSVGGLVSALNVVESAMERLNTLTSTIANEVNAQHEQGYNLYGETGIDLFASDNGQPIDASNIVLAFNDPKKFAAASDPNYLDSDNGNVKALMALADKTYTQLNGLSFAEYYGTQITSWIGQEVESNDNLLKNSDFQLDAIKQKVEELSGVNTDEELVNLTRYQRAYQAAARVVTVTDELLQTILNMAG</sequence>
<evidence type="ECO:0000256" key="3">
    <source>
        <dbReference type="ARBA" id="ARBA00009677"/>
    </source>
</evidence>
<comment type="subcellular location">
    <subcellularLocation>
        <location evidence="1 7">Bacterial flagellum</location>
    </subcellularLocation>
    <subcellularLocation>
        <location evidence="2 7">Secreted</location>
    </subcellularLocation>
</comment>
<evidence type="ECO:0000256" key="6">
    <source>
        <dbReference type="ARBA" id="ARBA00023143"/>
    </source>
</evidence>
<dbReference type="AlphaFoldDB" id="E8T3U1"/>
<dbReference type="InterPro" id="IPR053927">
    <property type="entry name" value="FlgK_helical"/>
</dbReference>
<dbReference type="PANTHER" id="PTHR30033:SF1">
    <property type="entry name" value="FLAGELLAR HOOK-ASSOCIATED PROTEIN 1"/>
    <property type="match status" value="1"/>
</dbReference>
<dbReference type="PANTHER" id="PTHR30033">
    <property type="entry name" value="FLAGELLAR HOOK-ASSOCIATED PROTEIN 1"/>
    <property type="match status" value="1"/>
</dbReference>
<feature type="domain" description="Flagellar basal-body/hook protein C-terminal" evidence="8">
    <location>
        <begin position="403"/>
        <end position="447"/>
    </location>
</feature>
<dbReference type="RefSeq" id="WP_013538134.1">
    <property type="nucleotide sequence ID" value="NC_014926.1"/>
</dbReference>
<keyword evidence="11" id="KW-1185">Reference proteome</keyword>
<keyword evidence="6 7" id="KW-0975">Bacterial flagellum</keyword>
<evidence type="ECO:0000256" key="5">
    <source>
        <dbReference type="ARBA" id="ARBA00022525"/>
    </source>
</evidence>
<dbReference type="Pfam" id="PF22638">
    <property type="entry name" value="FlgK_D1"/>
    <property type="match status" value="1"/>
</dbReference>
<accession>E8T3U1</accession>
<keyword evidence="10" id="KW-0282">Flagellum</keyword>
<evidence type="ECO:0000259" key="9">
    <source>
        <dbReference type="Pfam" id="PF22638"/>
    </source>
</evidence>
<dbReference type="PRINTS" id="PR01005">
    <property type="entry name" value="FLGHOOKAP1"/>
</dbReference>
<keyword evidence="10" id="KW-0969">Cilium</keyword>
<dbReference type="OrthoDB" id="9802553at2"/>
<keyword evidence="5 7" id="KW-0964">Secreted</keyword>
<dbReference type="InterPro" id="IPR002371">
    <property type="entry name" value="FlgK"/>
</dbReference>
<name>E8T3U1_THEA1</name>
<dbReference type="KEGG" id="tam:Theam_1385"/>
<dbReference type="GO" id="GO:0044780">
    <property type="term" value="P:bacterial-type flagellum assembly"/>
    <property type="evidence" value="ECO:0007669"/>
    <property type="project" value="InterPro"/>
</dbReference>
<feature type="domain" description="Flagellar hook-associated protein FlgK helical" evidence="9">
    <location>
        <begin position="85"/>
        <end position="310"/>
    </location>
</feature>
<evidence type="ECO:0000256" key="1">
    <source>
        <dbReference type="ARBA" id="ARBA00004365"/>
    </source>
</evidence>
<evidence type="ECO:0000256" key="4">
    <source>
        <dbReference type="ARBA" id="ARBA00016244"/>
    </source>
</evidence>
<dbReference type="GO" id="GO:0009424">
    <property type="term" value="C:bacterial-type flagellum hook"/>
    <property type="evidence" value="ECO:0007669"/>
    <property type="project" value="UniProtKB-UniRule"/>
</dbReference>
<dbReference type="Proteomes" id="UP000006362">
    <property type="component" value="Chromosome"/>
</dbReference>
<keyword evidence="10" id="KW-0966">Cell projection</keyword>
<proteinExistence type="inferred from homology"/>
<dbReference type="GO" id="GO:0005198">
    <property type="term" value="F:structural molecule activity"/>
    <property type="evidence" value="ECO:0007669"/>
    <property type="project" value="UniProtKB-UniRule"/>
</dbReference>
<dbReference type="SUPFAM" id="SSF64518">
    <property type="entry name" value="Phase 1 flagellin"/>
    <property type="match status" value="1"/>
</dbReference>
<evidence type="ECO:0000313" key="10">
    <source>
        <dbReference type="EMBL" id="ADU97348.1"/>
    </source>
</evidence>
<reference evidence="10" key="1">
    <citation type="submission" date="2011-01" db="EMBL/GenBank/DDBJ databases">
        <title>Complete sequence of chromosome of Thermovibrio ammonificans HB-1.</title>
        <authorList>
            <consortium name="US DOE Joint Genome Institute"/>
            <person name="Lucas S."/>
            <person name="Copeland A."/>
            <person name="Lapidus A."/>
            <person name="Cheng J.-F."/>
            <person name="Goodwin L."/>
            <person name="Pitluck S."/>
            <person name="Davenport K."/>
            <person name="Detter J.C."/>
            <person name="Han C."/>
            <person name="Tapia R."/>
            <person name="Land M."/>
            <person name="Hauser L."/>
            <person name="Kyrpides N."/>
            <person name="Ivanova N."/>
            <person name="Ovchinnikova G."/>
            <person name="Vetriani C."/>
            <person name="Woyke T."/>
        </authorList>
    </citation>
    <scope>NUCLEOTIDE SEQUENCE [LARGE SCALE GENOMIC DNA]</scope>
    <source>
        <strain evidence="10">HB-1</strain>
    </source>
</reference>
<evidence type="ECO:0000256" key="2">
    <source>
        <dbReference type="ARBA" id="ARBA00004613"/>
    </source>
</evidence>
<comment type="similarity">
    <text evidence="3 7">Belongs to the flagella basal body rod proteins family.</text>
</comment>
<dbReference type="GO" id="GO:0005576">
    <property type="term" value="C:extracellular region"/>
    <property type="evidence" value="ECO:0007669"/>
    <property type="project" value="UniProtKB-SubCell"/>
</dbReference>
<evidence type="ECO:0000259" key="8">
    <source>
        <dbReference type="Pfam" id="PF06429"/>
    </source>
</evidence>
<dbReference type="eggNOG" id="COG4786">
    <property type="taxonomic scope" value="Bacteria"/>
</dbReference>
<dbReference type="STRING" id="648996.Theam_1385"/>
<dbReference type="eggNOG" id="COG1256">
    <property type="taxonomic scope" value="Bacteria"/>
</dbReference>